<dbReference type="RefSeq" id="WP_151140936.1">
    <property type="nucleotide sequence ID" value="NZ_WAGX01000003.1"/>
</dbReference>
<feature type="transmembrane region" description="Helical" evidence="7">
    <location>
        <begin position="287"/>
        <end position="304"/>
    </location>
</feature>
<protein>
    <submittedName>
        <fullName evidence="9">DMT family transporter</fullName>
    </submittedName>
</protein>
<evidence type="ECO:0000313" key="10">
    <source>
        <dbReference type="Proteomes" id="UP000461768"/>
    </source>
</evidence>
<evidence type="ECO:0000256" key="7">
    <source>
        <dbReference type="SAM" id="Phobius"/>
    </source>
</evidence>
<feature type="transmembrane region" description="Helical" evidence="7">
    <location>
        <begin position="55"/>
        <end position="72"/>
    </location>
</feature>
<dbReference type="Pfam" id="PF00892">
    <property type="entry name" value="EamA"/>
    <property type="match status" value="2"/>
</dbReference>
<keyword evidence="6 7" id="KW-0472">Membrane</keyword>
<organism evidence="9 10">
    <name type="scientific">Candidatus Galacturonatibacter soehngenii</name>
    <dbReference type="NCBI Taxonomy" id="2307010"/>
    <lineage>
        <taxon>Bacteria</taxon>
        <taxon>Bacillati</taxon>
        <taxon>Bacillota</taxon>
        <taxon>Clostridia</taxon>
        <taxon>Lachnospirales</taxon>
        <taxon>Lachnospiraceae</taxon>
        <taxon>Candidatus Galacturonatibacter</taxon>
    </lineage>
</organism>
<evidence type="ECO:0000313" key="9">
    <source>
        <dbReference type="EMBL" id="KAB1440466.1"/>
    </source>
</evidence>
<evidence type="ECO:0000256" key="6">
    <source>
        <dbReference type="ARBA" id="ARBA00023136"/>
    </source>
</evidence>
<evidence type="ECO:0000256" key="4">
    <source>
        <dbReference type="ARBA" id="ARBA00022692"/>
    </source>
</evidence>
<feature type="transmembrane region" description="Helical" evidence="7">
    <location>
        <begin position="144"/>
        <end position="163"/>
    </location>
</feature>
<reference evidence="9 10" key="1">
    <citation type="submission" date="2019-09" db="EMBL/GenBank/DDBJ databases">
        <authorList>
            <person name="Valk L.C."/>
        </authorList>
    </citation>
    <scope>NUCLEOTIDE SEQUENCE [LARGE SCALE GENOMIC DNA]</scope>
    <source>
        <strain evidence="9">GalUA</strain>
    </source>
</reference>
<comment type="subcellular location">
    <subcellularLocation>
        <location evidence="1">Cell membrane</location>
        <topology evidence="1">Multi-pass membrane protein</topology>
    </subcellularLocation>
</comment>
<sequence length="307" mass="33650">MTKVKKNVFEKKRYVILLALLCTLLWGSAFPGVKISYQYFGITNDKINQTMLLAGFRFSMAGIVTLIVYFIVSKRVFLPERQQMKGIVITGVVQTCMQYLFFYIGLSNITGAKGAILATTITFFSVFISHFMFHEEDQLNLRKVTGCIIGFIGILIINIKSGGNLGKFTLLGDGLMLLSTFSAALGAMISKVVAKKMNPVMLTGYQMTLGGTLLIIVGFLNGARLNSASVKGYGLLVYLALVSAIAFSIWTTLLKYNQPSKIAIFNFAIPIFGAILSVIFLGDPIVSIQNLLALFCVCMGIYVVNKV</sequence>
<feature type="transmembrane region" description="Helical" evidence="7">
    <location>
        <begin position="112"/>
        <end position="132"/>
    </location>
</feature>
<feature type="transmembrane region" description="Helical" evidence="7">
    <location>
        <begin position="84"/>
        <end position="106"/>
    </location>
</feature>
<feature type="domain" description="EamA" evidence="8">
    <location>
        <begin position="15"/>
        <end position="158"/>
    </location>
</feature>
<evidence type="ECO:0000256" key="1">
    <source>
        <dbReference type="ARBA" id="ARBA00004651"/>
    </source>
</evidence>
<feature type="transmembrane region" description="Helical" evidence="7">
    <location>
        <begin position="232"/>
        <end position="250"/>
    </location>
</feature>
<dbReference type="Proteomes" id="UP000461768">
    <property type="component" value="Unassembled WGS sequence"/>
</dbReference>
<evidence type="ECO:0000259" key="8">
    <source>
        <dbReference type="Pfam" id="PF00892"/>
    </source>
</evidence>
<dbReference type="GO" id="GO:0005886">
    <property type="term" value="C:plasma membrane"/>
    <property type="evidence" value="ECO:0007669"/>
    <property type="project" value="UniProtKB-SubCell"/>
</dbReference>
<accession>A0A7V7QNB3</accession>
<keyword evidence="10" id="KW-1185">Reference proteome</keyword>
<dbReference type="InterPro" id="IPR000620">
    <property type="entry name" value="EamA_dom"/>
</dbReference>
<dbReference type="InterPro" id="IPR037185">
    <property type="entry name" value="EmrE-like"/>
</dbReference>
<dbReference type="InterPro" id="IPR050638">
    <property type="entry name" value="AA-Vitamin_Transporters"/>
</dbReference>
<feature type="transmembrane region" description="Helical" evidence="7">
    <location>
        <begin position="262"/>
        <end position="281"/>
    </location>
</feature>
<keyword evidence="5 7" id="KW-1133">Transmembrane helix</keyword>
<dbReference type="EMBL" id="WAGX01000003">
    <property type="protein sequence ID" value="KAB1440466.1"/>
    <property type="molecule type" value="Genomic_DNA"/>
</dbReference>
<evidence type="ECO:0000256" key="5">
    <source>
        <dbReference type="ARBA" id="ARBA00022989"/>
    </source>
</evidence>
<keyword evidence="3" id="KW-1003">Cell membrane</keyword>
<dbReference type="OrthoDB" id="3190463at2"/>
<feature type="transmembrane region" description="Helical" evidence="7">
    <location>
        <begin position="175"/>
        <end position="193"/>
    </location>
</feature>
<comment type="similarity">
    <text evidence="2">Belongs to the EamA transporter family.</text>
</comment>
<name>A0A7V7QNB3_9FIRM</name>
<dbReference type="PANTHER" id="PTHR32322">
    <property type="entry name" value="INNER MEMBRANE TRANSPORTER"/>
    <property type="match status" value="1"/>
</dbReference>
<gene>
    <name evidence="9" type="ORF">F7O84_01125</name>
</gene>
<feature type="transmembrane region" description="Helical" evidence="7">
    <location>
        <begin position="200"/>
        <end position="220"/>
    </location>
</feature>
<dbReference type="PANTHER" id="PTHR32322:SF18">
    <property type="entry name" value="S-ADENOSYLMETHIONINE_S-ADENOSYLHOMOCYSTEINE TRANSPORTER"/>
    <property type="match status" value="1"/>
</dbReference>
<proteinExistence type="inferred from homology"/>
<evidence type="ECO:0000256" key="2">
    <source>
        <dbReference type="ARBA" id="ARBA00007362"/>
    </source>
</evidence>
<dbReference type="AlphaFoldDB" id="A0A7V7QNB3"/>
<feature type="domain" description="EamA" evidence="8">
    <location>
        <begin position="171"/>
        <end position="305"/>
    </location>
</feature>
<comment type="caution">
    <text evidence="9">The sequence shown here is derived from an EMBL/GenBank/DDBJ whole genome shotgun (WGS) entry which is preliminary data.</text>
</comment>
<reference evidence="9 10" key="2">
    <citation type="submission" date="2020-02" db="EMBL/GenBank/DDBJ databases">
        <title>Candidatus Galacturonibacter soehngenii shows hetero-acetogenic catabolism of galacturonic acid but lacks a canonical carbon monoxide dehydrogenase/acetyl-CoA synthase complex.</title>
        <authorList>
            <person name="Diender M."/>
            <person name="Stouten G.R."/>
            <person name="Petersen J.F."/>
            <person name="Nielsen P.H."/>
            <person name="Dueholm M.S."/>
            <person name="Pronk J.T."/>
            <person name="Van Loosdrecht M.C.M."/>
        </authorList>
    </citation>
    <scope>NUCLEOTIDE SEQUENCE [LARGE SCALE GENOMIC DNA]</scope>
    <source>
        <strain evidence="9">GalUA</strain>
    </source>
</reference>
<dbReference type="SUPFAM" id="SSF103481">
    <property type="entry name" value="Multidrug resistance efflux transporter EmrE"/>
    <property type="match status" value="2"/>
</dbReference>
<evidence type="ECO:0000256" key="3">
    <source>
        <dbReference type="ARBA" id="ARBA00022475"/>
    </source>
</evidence>
<keyword evidence="4 7" id="KW-0812">Transmembrane</keyword>